<evidence type="ECO:0000256" key="2">
    <source>
        <dbReference type="SAM" id="MobiDB-lite"/>
    </source>
</evidence>
<proteinExistence type="predicted"/>
<evidence type="ECO:0000313" key="3">
    <source>
        <dbReference type="EMBL" id="CAK9109718.1"/>
    </source>
</evidence>
<dbReference type="SUPFAM" id="SSF56349">
    <property type="entry name" value="DNA breaking-rejoining enzymes"/>
    <property type="match status" value="1"/>
</dbReference>
<evidence type="ECO:0008006" key="5">
    <source>
        <dbReference type="Google" id="ProtNLM"/>
    </source>
</evidence>
<name>A0ABP0SBI8_9DINO</name>
<protein>
    <recommendedName>
        <fullName evidence="5">Tyr recombinase domain-containing protein</fullName>
    </recommendedName>
</protein>
<comment type="caution">
    <text evidence="3">The sequence shown here is derived from an EMBL/GenBank/DDBJ whole genome shotgun (WGS) entry which is preliminary data.</text>
</comment>
<dbReference type="Gene3D" id="1.10.443.10">
    <property type="entry name" value="Intergrase catalytic core"/>
    <property type="match status" value="1"/>
</dbReference>
<sequence>MDINLEEVSLDEDLSADEQLPELEPLHLEESFSFMNDVLQRDLELPGEPVFEPGTASDQGPVQEEGGDGDGGQIEAEVDHACTSEGTNNIEINRLDWNMIVTSSFEQYKQVDPALKLPWENSAMHGLFNQSLALGLPRVHGVIPQLPDLVEEKLTPPTLGGEIAECGGAAYLRAVSDIKDLDYIENKNLQTELACSKWMDILSIDWQGSSIGKQVCLDLRADPSGGDAAETVRAAFGTKSHSTLQKRANALKRYILWHRDFYCDDLQAGNVFPLREIHVWDFFKHLREIRIVGLKGYTAPATFLETVRFCKFTIDLAGADDILTSRRLQGFAALEKRAKGPTKQAPPLELEHLQRLHGILQSDANIVDRIGAGCMLICIYGRARWSDLRYIDHIEVESRRNGCFVLYTREHKTSSIGDRREQYLPLVVPWEGVTNDNWLDTFLNLYLEAGLDIQKTPLGPLMPAPKTGGGFCARPLSTPEASKWLRELLHGTKDCGSIRAHSMKATLLSWCARAGMDKEIRAVLGHHCSALTGSDVVYSRNLQVRPVRKLQMLLRLIRIGMGLEDIADQGQISSVTPAGRTPAPQLGVHGTAAMTPVLPVRKEACDAVSQAVESANNQEDLLEVKEETLTEAGLNEAAHGLTLFPASIVDLGVIEIDSSSGSDSESDTSTSSLDEPLNRSEGVDPVFEEIVPEGLCYYKHLKSQRVHSSVIDSTMTKCKLRLNSNYKPLDRLLHFKFPKCLHCFPKDPDRVRTREEAVAAFDAAIERVRKARRQLDK</sequence>
<organism evidence="3 4">
    <name type="scientific">Durusdinium trenchii</name>
    <dbReference type="NCBI Taxonomy" id="1381693"/>
    <lineage>
        <taxon>Eukaryota</taxon>
        <taxon>Sar</taxon>
        <taxon>Alveolata</taxon>
        <taxon>Dinophyceae</taxon>
        <taxon>Suessiales</taxon>
        <taxon>Symbiodiniaceae</taxon>
        <taxon>Durusdinium</taxon>
    </lineage>
</organism>
<dbReference type="InterPro" id="IPR013762">
    <property type="entry name" value="Integrase-like_cat_sf"/>
</dbReference>
<dbReference type="InterPro" id="IPR011010">
    <property type="entry name" value="DNA_brk_join_enz"/>
</dbReference>
<feature type="compositionally biased region" description="Low complexity" evidence="2">
    <location>
        <begin position="658"/>
        <end position="675"/>
    </location>
</feature>
<feature type="region of interest" description="Disordered" evidence="2">
    <location>
        <begin position="658"/>
        <end position="680"/>
    </location>
</feature>
<evidence type="ECO:0000256" key="1">
    <source>
        <dbReference type="ARBA" id="ARBA00023172"/>
    </source>
</evidence>
<dbReference type="Proteomes" id="UP001642484">
    <property type="component" value="Unassembled WGS sequence"/>
</dbReference>
<feature type="region of interest" description="Disordered" evidence="2">
    <location>
        <begin position="47"/>
        <end position="74"/>
    </location>
</feature>
<accession>A0ABP0SBI8</accession>
<gene>
    <name evidence="3" type="ORF">CCMP2556_LOCUS51052</name>
</gene>
<evidence type="ECO:0000313" key="4">
    <source>
        <dbReference type="Proteomes" id="UP001642484"/>
    </source>
</evidence>
<keyword evidence="1" id="KW-0233">DNA recombination</keyword>
<dbReference type="EMBL" id="CAXAMN010027251">
    <property type="protein sequence ID" value="CAK9109718.1"/>
    <property type="molecule type" value="Genomic_DNA"/>
</dbReference>
<keyword evidence="4" id="KW-1185">Reference proteome</keyword>
<reference evidence="3 4" key="1">
    <citation type="submission" date="2024-02" db="EMBL/GenBank/DDBJ databases">
        <authorList>
            <person name="Chen Y."/>
            <person name="Shah S."/>
            <person name="Dougan E. K."/>
            <person name="Thang M."/>
            <person name="Chan C."/>
        </authorList>
    </citation>
    <scope>NUCLEOTIDE SEQUENCE [LARGE SCALE GENOMIC DNA]</scope>
</reference>